<dbReference type="STRING" id="1619234.SAMN05421730_103425"/>
<dbReference type="InterPro" id="IPR007492">
    <property type="entry name" value="LytTR_DNA-bd_dom"/>
</dbReference>
<dbReference type="Pfam" id="PF00072">
    <property type="entry name" value="Response_reg"/>
    <property type="match status" value="1"/>
</dbReference>
<feature type="modified residue" description="4-aspartylphosphate" evidence="3">
    <location>
        <position position="56"/>
    </location>
</feature>
<proteinExistence type="predicted"/>
<comment type="function">
    <text evidence="2">May play the central regulatory role in sporulation. It may be an element of the effector pathway responsible for the activation of sporulation genes in response to nutritional stress. Spo0A may act in concert with spo0H (a sigma factor) to control the expression of some genes that are critical to the sporulation process.</text>
</comment>
<dbReference type="Pfam" id="PF04397">
    <property type="entry name" value="LytTR"/>
    <property type="match status" value="1"/>
</dbReference>
<dbReference type="AlphaFoldDB" id="A0A1D3TXV6"/>
<organism evidence="6 7">
    <name type="scientific">Anaerobium acetethylicum</name>
    <dbReference type="NCBI Taxonomy" id="1619234"/>
    <lineage>
        <taxon>Bacteria</taxon>
        <taxon>Bacillati</taxon>
        <taxon>Bacillota</taxon>
        <taxon>Clostridia</taxon>
        <taxon>Lachnospirales</taxon>
        <taxon>Lachnospiraceae</taxon>
        <taxon>Anaerobium</taxon>
    </lineage>
</organism>
<dbReference type="InterPro" id="IPR001789">
    <property type="entry name" value="Sig_transdc_resp-reg_receiver"/>
</dbReference>
<sequence length="235" mass="26918">MVRIAICDDEEFVHDRIKALCLEYGRLNGTDLEIDDFFSGEELIAYDGEAEIIFMDIEMGNTSGLEVKNILQRRNETGLIIFVTSHTELMAEAFGRNVCGFITKPVCEKQFGKIFGQALNLKIRSNKVNVGDSQKHIYINSDEIIYIKSDHVYSEVVTGSQVYLMRKSLDKWEQELVDCGFYRISKSYIVNMANISRVTETVSMKNGEELHIPRGSKKKFASAYREYCKKMARFA</sequence>
<dbReference type="OrthoDB" id="9788600at2"/>
<dbReference type="SUPFAM" id="SSF52172">
    <property type="entry name" value="CheY-like"/>
    <property type="match status" value="1"/>
</dbReference>
<dbReference type="GO" id="GO:0003677">
    <property type="term" value="F:DNA binding"/>
    <property type="evidence" value="ECO:0007669"/>
    <property type="project" value="UniProtKB-KW"/>
</dbReference>
<dbReference type="SMART" id="SM00448">
    <property type="entry name" value="REC"/>
    <property type="match status" value="1"/>
</dbReference>
<dbReference type="SMART" id="SM00850">
    <property type="entry name" value="LytTR"/>
    <property type="match status" value="1"/>
</dbReference>
<accession>A0A1D3TXV6</accession>
<dbReference type="RefSeq" id="WP_091236497.1">
    <property type="nucleotide sequence ID" value="NZ_FMKA01000034.1"/>
</dbReference>
<dbReference type="InterPro" id="IPR011006">
    <property type="entry name" value="CheY-like_superfamily"/>
</dbReference>
<evidence type="ECO:0000259" key="4">
    <source>
        <dbReference type="PROSITE" id="PS50110"/>
    </source>
</evidence>
<dbReference type="PANTHER" id="PTHR37299:SF1">
    <property type="entry name" value="STAGE 0 SPORULATION PROTEIN A HOMOLOG"/>
    <property type="match status" value="1"/>
</dbReference>
<dbReference type="Proteomes" id="UP000199315">
    <property type="component" value="Unassembled WGS sequence"/>
</dbReference>
<evidence type="ECO:0000313" key="7">
    <source>
        <dbReference type="Proteomes" id="UP000199315"/>
    </source>
</evidence>
<dbReference type="PROSITE" id="PS50930">
    <property type="entry name" value="HTH_LYTTR"/>
    <property type="match status" value="1"/>
</dbReference>
<keyword evidence="6" id="KW-0238">DNA-binding</keyword>
<name>A0A1D3TXV6_9FIRM</name>
<evidence type="ECO:0000313" key="6">
    <source>
        <dbReference type="EMBL" id="SCP99195.1"/>
    </source>
</evidence>
<dbReference type="PANTHER" id="PTHR37299">
    <property type="entry name" value="TRANSCRIPTIONAL REGULATOR-RELATED"/>
    <property type="match status" value="1"/>
</dbReference>
<reference evidence="6 7" key="1">
    <citation type="submission" date="2016-09" db="EMBL/GenBank/DDBJ databases">
        <authorList>
            <person name="Capua I."/>
            <person name="De Benedictis P."/>
            <person name="Joannis T."/>
            <person name="Lombin L.H."/>
            <person name="Cattoli G."/>
        </authorList>
    </citation>
    <scope>NUCLEOTIDE SEQUENCE [LARGE SCALE GENOMIC DNA]</scope>
    <source>
        <strain evidence="6 7">GluBS11</strain>
    </source>
</reference>
<dbReference type="Gene3D" id="3.40.50.2300">
    <property type="match status" value="1"/>
</dbReference>
<dbReference type="GO" id="GO:0000156">
    <property type="term" value="F:phosphorelay response regulator activity"/>
    <property type="evidence" value="ECO:0007669"/>
    <property type="project" value="InterPro"/>
</dbReference>
<dbReference type="InterPro" id="IPR046947">
    <property type="entry name" value="LytR-like"/>
</dbReference>
<evidence type="ECO:0000256" key="2">
    <source>
        <dbReference type="ARBA" id="ARBA00024867"/>
    </source>
</evidence>
<keyword evidence="3" id="KW-0597">Phosphoprotein</keyword>
<gene>
    <name evidence="6" type="ORF">SAMN05421730_103425</name>
</gene>
<dbReference type="EMBL" id="FMKA01000034">
    <property type="protein sequence ID" value="SCP99195.1"/>
    <property type="molecule type" value="Genomic_DNA"/>
</dbReference>
<dbReference type="Gene3D" id="2.40.50.1020">
    <property type="entry name" value="LytTr DNA-binding domain"/>
    <property type="match status" value="1"/>
</dbReference>
<dbReference type="PROSITE" id="PS50110">
    <property type="entry name" value="RESPONSE_REGULATORY"/>
    <property type="match status" value="1"/>
</dbReference>
<feature type="domain" description="HTH LytTR-type" evidence="5">
    <location>
        <begin position="137"/>
        <end position="226"/>
    </location>
</feature>
<feature type="domain" description="Response regulatory" evidence="4">
    <location>
        <begin position="3"/>
        <end position="119"/>
    </location>
</feature>
<protein>
    <recommendedName>
        <fullName evidence="1">Stage 0 sporulation protein A homolog</fullName>
    </recommendedName>
</protein>
<keyword evidence="7" id="KW-1185">Reference proteome</keyword>
<evidence type="ECO:0000256" key="1">
    <source>
        <dbReference type="ARBA" id="ARBA00018672"/>
    </source>
</evidence>
<evidence type="ECO:0000259" key="5">
    <source>
        <dbReference type="PROSITE" id="PS50930"/>
    </source>
</evidence>
<evidence type="ECO:0000256" key="3">
    <source>
        <dbReference type="PROSITE-ProRule" id="PRU00169"/>
    </source>
</evidence>